<sequence length="131" mass="14689">MLRERKRDQALEQVELDRHAAQHLKPELEEERAALKTLQEESAQYALVSEPQCEFSLTKVLKDERMSISSTRSLSGKTKLVLDVDDGDEGDEESREESERDNRDEVAPAATHPAPASKSSATFPSRTPDPI</sequence>
<keyword evidence="4" id="KW-1185">Reference proteome</keyword>
<evidence type="ECO:0000313" key="3">
    <source>
        <dbReference type="EMBL" id="ONK76136.1"/>
    </source>
</evidence>
<evidence type="ECO:0000256" key="1">
    <source>
        <dbReference type="SAM" id="Coils"/>
    </source>
</evidence>
<feature type="compositionally biased region" description="Polar residues" evidence="2">
    <location>
        <begin position="67"/>
        <end position="76"/>
    </location>
</feature>
<dbReference type="EMBL" id="CM007383">
    <property type="protein sequence ID" value="ONK76136.1"/>
    <property type="molecule type" value="Genomic_DNA"/>
</dbReference>
<feature type="compositionally biased region" description="Acidic residues" evidence="2">
    <location>
        <begin position="83"/>
        <end position="96"/>
    </location>
</feature>
<keyword evidence="1" id="KW-0175">Coiled coil</keyword>
<name>A0A5P1FCK2_ASPOF</name>
<reference evidence="4" key="1">
    <citation type="journal article" date="2017" name="Nat. Commun.">
        <title>The asparagus genome sheds light on the origin and evolution of a young Y chromosome.</title>
        <authorList>
            <person name="Harkess A."/>
            <person name="Zhou J."/>
            <person name="Xu C."/>
            <person name="Bowers J.E."/>
            <person name="Van der Hulst R."/>
            <person name="Ayyampalayam S."/>
            <person name="Mercati F."/>
            <person name="Riccardi P."/>
            <person name="McKain M.R."/>
            <person name="Kakrana A."/>
            <person name="Tang H."/>
            <person name="Ray J."/>
            <person name="Groenendijk J."/>
            <person name="Arikit S."/>
            <person name="Mathioni S.M."/>
            <person name="Nakano M."/>
            <person name="Shan H."/>
            <person name="Telgmann-Rauber A."/>
            <person name="Kanno A."/>
            <person name="Yue Z."/>
            <person name="Chen H."/>
            <person name="Li W."/>
            <person name="Chen Y."/>
            <person name="Xu X."/>
            <person name="Zhang Y."/>
            <person name="Luo S."/>
            <person name="Chen H."/>
            <person name="Gao J."/>
            <person name="Mao Z."/>
            <person name="Pires J.C."/>
            <person name="Luo M."/>
            <person name="Kudrna D."/>
            <person name="Wing R.A."/>
            <person name="Meyers B.C."/>
            <person name="Yi K."/>
            <person name="Kong H."/>
            <person name="Lavrijsen P."/>
            <person name="Sunseri F."/>
            <person name="Falavigna A."/>
            <person name="Ye Y."/>
            <person name="Leebens-Mack J.H."/>
            <person name="Chen G."/>
        </authorList>
    </citation>
    <scope>NUCLEOTIDE SEQUENCE [LARGE SCALE GENOMIC DNA]</scope>
    <source>
        <strain evidence="4">cv. DH0086</strain>
    </source>
</reference>
<dbReference type="Gramene" id="ONK76136">
    <property type="protein sequence ID" value="ONK76136"/>
    <property type="gene ID" value="A4U43_C03F24320"/>
</dbReference>
<proteinExistence type="predicted"/>
<evidence type="ECO:0000256" key="2">
    <source>
        <dbReference type="SAM" id="MobiDB-lite"/>
    </source>
</evidence>
<organism evidence="3 4">
    <name type="scientific">Asparagus officinalis</name>
    <name type="common">Garden asparagus</name>
    <dbReference type="NCBI Taxonomy" id="4686"/>
    <lineage>
        <taxon>Eukaryota</taxon>
        <taxon>Viridiplantae</taxon>
        <taxon>Streptophyta</taxon>
        <taxon>Embryophyta</taxon>
        <taxon>Tracheophyta</taxon>
        <taxon>Spermatophyta</taxon>
        <taxon>Magnoliopsida</taxon>
        <taxon>Liliopsida</taxon>
        <taxon>Asparagales</taxon>
        <taxon>Asparagaceae</taxon>
        <taxon>Asparagoideae</taxon>
        <taxon>Asparagus</taxon>
    </lineage>
</organism>
<feature type="compositionally biased region" description="Basic and acidic residues" evidence="2">
    <location>
        <begin position="97"/>
        <end position="106"/>
    </location>
</feature>
<accession>A0A5P1FCK2</accession>
<evidence type="ECO:0000313" key="4">
    <source>
        <dbReference type="Proteomes" id="UP000243459"/>
    </source>
</evidence>
<gene>
    <name evidence="3" type="ORF">A4U43_C03F24320</name>
</gene>
<dbReference type="AlphaFoldDB" id="A0A5P1FCK2"/>
<protein>
    <submittedName>
        <fullName evidence="3">Uncharacterized protein</fullName>
    </submittedName>
</protein>
<feature type="region of interest" description="Disordered" evidence="2">
    <location>
        <begin position="65"/>
        <end position="131"/>
    </location>
</feature>
<feature type="coiled-coil region" evidence="1">
    <location>
        <begin position="11"/>
        <end position="48"/>
    </location>
</feature>
<dbReference type="Proteomes" id="UP000243459">
    <property type="component" value="Chromosome 3"/>
</dbReference>